<accession>A0A6L8XXZ8</accession>
<protein>
    <recommendedName>
        <fullName evidence="1">BIG2 domain-containing protein</fullName>
    </recommendedName>
</protein>
<dbReference type="RefSeq" id="WP_025579215.1">
    <property type="nucleotide sequence ID" value="NZ_JAAIPO010000095.1"/>
</dbReference>
<dbReference type="Proteomes" id="UP000477156">
    <property type="component" value="Unassembled WGS sequence"/>
</dbReference>
<gene>
    <name evidence="3" type="ORF">GT712_13675</name>
    <name evidence="2" type="ORF">GT728_14345</name>
</gene>
<dbReference type="SUPFAM" id="SSF49373">
    <property type="entry name" value="Invasin/intimin cell-adhesion fragments"/>
    <property type="match status" value="1"/>
</dbReference>
<evidence type="ECO:0000313" key="4">
    <source>
        <dbReference type="Proteomes" id="UP000477156"/>
    </source>
</evidence>
<name>A0A6L8XXZ8_9FIRM</name>
<evidence type="ECO:0000313" key="3">
    <source>
        <dbReference type="EMBL" id="MZS90093.1"/>
    </source>
</evidence>
<dbReference type="GeneID" id="75079864"/>
<evidence type="ECO:0000259" key="1">
    <source>
        <dbReference type="Pfam" id="PF02368"/>
    </source>
</evidence>
<dbReference type="Proteomes" id="UP000477285">
    <property type="component" value="Unassembled WGS sequence"/>
</dbReference>
<evidence type="ECO:0000313" key="2">
    <source>
        <dbReference type="EMBL" id="MZL34347.1"/>
    </source>
</evidence>
<reference evidence="4 5" key="1">
    <citation type="journal article" date="2019" name="Nat. Med.">
        <title>A library of human gut bacterial isolates paired with longitudinal multiomics data enables mechanistic microbiome research.</title>
        <authorList>
            <person name="Poyet M."/>
            <person name="Groussin M."/>
            <person name="Gibbons S.M."/>
            <person name="Avila-Pacheco J."/>
            <person name="Jiang X."/>
            <person name="Kearney S.M."/>
            <person name="Perrotta A.R."/>
            <person name="Berdy B."/>
            <person name="Zhao S."/>
            <person name="Lieberman T.D."/>
            <person name="Swanson P.K."/>
            <person name="Smith M."/>
            <person name="Roesemann S."/>
            <person name="Alexander J.E."/>
            <person name="Rich S.A."/>
            <person name="Livny J."/>
            <person name="Vlamakis H."/>
            <person name="Clish C."/>
            <person name="Bullock K."/>
            <person name="Deik A."/>
            <person name="Scott J."/>
            <person name="Pierce K.A."/>
            <person name="Xavier R.J."/>
            <person name="Alm E.J."/>
        </authorList>
    </citation>
    <scope>NUCLEOTIDE SEQUENCE [LARGE SCALE GENOMIC DNA]</scope>
    <source>
        <strain evidence="2 5">BIOML-A1</strain>
        <strain evidence="3 4">BIOML-A12</strain>
    </source>
</reference>
<dbReference type="EMBL" id="WWVQ01000037">
    <property type="protein sequence ID" value="MZL34347.1"/>
    <property type="molecule type" value="Genomic_DNA"/>
</dbReference>
<evidence type="ECO:0000313" key="5">
    <source>
        <dbReference type="Proteomes" id="UP000477285"/>
    </source>
</evidence>
<dbReference type="Gene3D" id="2.60.40.1080">
    <property type="match status" value="1"/>
</dbReference>
<proteinExistence type="predicted"/>
<dbReference type="AlphaFoldDB" id="A0A6L8XXZ8"/>
<dbReference type="InterPro" id="IPR003343">
    <property type="entry name" value="Big_2"/>
</dbReference>
<dbReference type="Pfam" id="PF02368">
    <property type="entry name" value="Big_2"/>
    <property type="match status" value="1"/>
</dbReference>
<comment type="caution">
    <text evidence="3">The sequence shown here is derived from an EMBL/GenBank/DDBJ whole genome shotgun (WGS) entry which is preliminary data.</text>
</comment>
<feature type="domain" description="BIG2" evidence="1">
    <location>
        <begin position="61"/>
        <end position="130"/>
    </location>
</feature>
<dbReference type="EMBL" id="WWVF01000028">
    <property type="protein sequence ID" value="MZS90093.1"/>
    <property type="molecule type" value="Genomic_DNA"/>
</dbReference>
<sequence>MYATKLKKATYYKYIVKAYKMVDGKKVITGTSVAVHSITKDGKYGVAKAVSIIKIGNKKNDTEVTLKKGKTAQITAIEIKKDKKIKHHRNLYYESSNTKVVTVTSDGVIKAMRKGNCKIWVYAQNGVYKVITVTVK</sequence>
<dbReference type="InterPro" id="IPR008964">
    <property type="entry name" value="Invasin/intimin_cell_adhesion"/>
</dbReference>
<organism evidence="3 4">
    <name type="scientific">Blautia wexlerae</name>
    <dbReference type="NCBI Taxonomy" id="418240"/>
    <lineage>
        <taxon>Bacteria</taxon>
        <taxon>Bacillati</taxon>
        <taxon>Bacillota</taxon>
        <taxon>Clostridia</taxon>
        <taxon>Lachnospirales</taxon>
        <taxon>Lachnospiraceae</taxon>
        <taxon>Blautia</taxon>
    </lineage>
</organism>